<evidence type="ECO:0000313" key="4">
    <source>
        <dbReference type="EMBL" id="PEG54631.1"/>
    </source>
</evidence>
<comment type="caution">
    <text evidence="4">The sequence shown here is derived from an EMBL/GenBank/DDBJ whole genome shotgun (WGS) entry which is preliminary data.</text>
</comment>
<keyword evidence="6" id="KW-1185">Reference proteome</keyword>
<dbReference type="Proteomes" id="UP000220340">
    <property type="component" value="Unassembled WGS sequence"/>
</dbReference>
<sequence length="280" mass="29916">MPETESTQVIVGIDGSEQAEHAALWAIDEALRRSAPLRLIYVIRTDLTGMLSASEYETAVATAKRILRTTGERIDECGCGVRVTTTIAQGSPAGVLLAESESTDMICVGWTGMNRIGITLMGSTATLVATKATCPVAIVRRPVHTPAEPQSKWIITPVDAGSRDNDSLLAEAASEARQRGWAILAVWTDSGNDKTCVDDVSRLASEWRHRCPDVHIYPVATDHDLARFLHASPDLGGLIMLDGDRATDVATTIDRIGHACTAEIAVVVAHRVPAAAVTAR</sequence>
<proteinExistence type="inferred from homology"/>
<name>A0A1Q4HEQ0_9MYCO</name>
<dbReference type="RefSeq" id="WP_073856354.1">
    <property type="nucleotide sequence ID" value="NZ_BAAATC010000020.1"/>
</dbReference>
<comment type="similarity">
    <text evidence="1">Belongs to the universal stress protein A family.</text>
</comment>
<gene>
    <name evidence="3" type="ORF">BV510_07275</name>
    <name evidence="4" type="ORF">CRI78_10635</name>
</gene>
<reference evidence="4 6" key="2">
    <citation type="submission" date="2017-10" db="EMBL/GenBank/DDBJ databases">
        <title>The new phylogeny of genus Mycobacterium.</title>
        <authorList>
            <person name="Tortoli E."/>
            <person name="Trovato A."/>
            <person name="Cirillo D.M."/>
        </authorList>
    </citation>
    <scope>NUCLEOTIDE SEQUENCE [LARGE SCALE GENOMIC DNA]</scope>
    <source>
        <strain evidence="4 6">IP141170001</strain>
    </source>
</reference>
<evidence type="ECO:0000256" key="1">
    <source>
        <dbReference type="ARBA" id="ARBA00008791"/>
    </source>
</evidence>
<dbReference type="AlphaFoldDB" id="A0A1Q4HEQ0"/>
<dbReference type="STRING" id="1801.BRW64_11405"/>
<dbReference type="PANTHER" id="PTHR46268">
    <property type="entry name" value="STRESS RESPONSE PROTEIN NHAX"/>
    <property type="match status" value="1"/>
</dbReference>
<dbReference type="InterPro" id="IPR006016">
    <property type="entry name" value="UspA"/>
</dbReference>
<reference evidence="3 5" key="1">
    <citation type="submission" date="2016-09" db="EMBL/GenBank/DDBJ databases">
        <title>genome sequences of unsequenced Mycobacteria.</title>
        <authorList>
            <person name="Greninger A.L."/>
            <person name="Jerome K.R."/>
            <person name="Mcnair B."/>
            <person name="Wallis C."/>
            <person name="Fang F."/>
        </authorList>
    </citation>
    <scope>NUCLEOTIDE SEQUENCE [LARGE SCALE GENOMIC DNA]</scope>
    <source>
        <strain evidence="3 5">BM1</strain>
    </source>
</reference>
<evidence type="ECO:0000313" key="6">
    <source>
        <dbReference type="Proteomes" id="UP000220340"/>
    </source>
</evidence>
<evidence type="ECO:0000313" key="3">
    <source>
        <dbReference type="EMBL" id="OPE55026.1"/>
    </source>
</evidence>
<dbReference type="EMBL" id="PDCR01000011">
    <property type="protein sequence ID" value="PEG54631.1"/>
    <property type="molecule type" value="Genomic_DNA"/>
</dbReference>
<dbReference type="PRINTS" id="PR01438">
    <property type="entry name" value="UNVRSLSTRESS"/>
</dbReference>
<feature type="domain" description="UspA" evidence="2">
    <location>
        <begin position="8"/>
        <end position="140"/>
    </location>
</feature>
<dbReference type="OrthoDB" id="4614783at2"/>
<dbReference type="Pfam" id="PF00582">
    <property type="entry name" value="Usp"/>
    <property type="match status" value="1"/>
</dbReference>
<protein>
    <submittedName>
        <fullName evidence="4">Universal stress protein</fullName>
    </submittedName>
</protein>
<dbReference type="SUPFAM" id="SSF52402">
    <property type="entry name" value="Adenine nucleotide alpha hydrolases-like"/>
    <property type="match status" value="1"/>
</dbReference>
<dbReference type="PANTHER" id="PTHR46268:SF6">
    <property type="entry name" value="UNIVERSAL STRESS PROTEIN UP12"/>
    <property type="match status" value="1"/>
</dbReference>
<evidence type="ECO:0000313" key="5">
    <source>
        <dbReference type="Proteomes" id="UP000191039"/>
    </source>
</evidence>
<dbReference type="EMBL" id="MIJD01000051">
    <property type="protein sequence ID" value="OPE55026.1"/>
    <property type="molecule type" value="Genomic_DNA"/>
</dbReference>
<dbReference type="InterPro" id="IPR006015">
    <property type="entry name" value="Universal_stress_UspA"/>
</dbReference>
<evidence type="ECO:0000259" key="2">
    <source>
        <dbReference type="Pfam" id="PF00582"/>
    </source>
</evidence>
<dbReference type="Gene3D" id="3.40.50.12370">
    <property type="match status" value="1"/>
</dbReference>
<organism evidence="4 6">
    <name type="scientific">Mycolicibacterium diernhoferi</name>
    <dbReference type="NCBI Taxonomy" id="1801"/>
    <lineage>
        <taxon>Bacteria</taxon>
        <taxon>Bacillati</taxon>
        <taxon>Actinomycetota</taxon>
        <taxon>Actinomycetes</taxon>
        <taxon>Mycobacteriales</taxon>
        <taxon>Mycobacteriaceae</taxon>
        <taxon>Mycolicibacterium</taxon>
    </lineage>
</organism>
<accession>A0A1Q4HEQ0</accession>
<dbReference type="Proteomes" id="UP000191039">
    <property type="component" value="Unassembled WGS sequence"/>
</dbReference>